<dbReference type="PROSITE" id="PS00018">
    <property type="entry name" value="EF_HAND_1"/>
    <property type="match status" value="1"/>
</dbReference>
<evidence type="ECO:0000259" key="2">
    <source>
        <dbReference type="PROSITE" id="PS50222"/>
    </source>
</evidence>
<dbReference type="GO" id="GO:0005509">
    <property type="term" value="F:calcium ion binding"/>
    <property type="evidence" value="ECO:0007669"/>
    <property type="project" value="InterPro"/>
</dbReference>
<evidence type="ECO:0000313" key="3">
    <source>
        <dbReference type="EMBL" id="GIY88252.1"/>
    </source>
</evidence>
<comment type="caution">
    <text evidence="3">The sequence shown here is derived from an EMBL/GenBank/DDBJ whole genome shotgun (WGS) entry which is preliminary data.</text>
</comment>
<organism evidence="3 4">
    <name type="scientific">Caerostris darwini</name>
    <dbReference type="NCBI Taxonomy" id="1538125"/>
    <lineage>
        <taxon>Eukaryota</taxon>
        <taxon>Metazoa</taxon>
        <taxon>Ecdysozoa</taxon>
        <taxon>Arthropoda</taxon>
        <taxon>Chelicerata</taxon>
        <taxon>Arachnida</taxon>
        <taxon>Araneae</taxon>
        <taxon>Araneomorphae</taxon>
        <taxon>Entelegynae</taxon>
        <taxon>Araneoidea</taxon>
        <taxon>Araneidae</taxon>
        <taxon>Caerostris</taxon>
    </lineage>
</organism>
<dbReference type="InterPro" id="IPR002048">
    <property type="entry name" value="EF_hand_dom"/>
</dbReference>
<dbReference type="Proteomes" id="UP001054837">
    <property type="component" value="Unassembled WGS sequence"/>
</dbReference>
<name>A0AAV4WZA9_9ARAC</name>
<dbReference type="Gene3D" id="1.10.238.10">
    <property type="entry name" value="EF-hand"/>
    <property type="match status" value="1"/>
</dbReference>
<dbReference type="SUPFAM" id="SSF47473">
    <property type="entry name" value="EF-hand"/>
    <property type="match status" value="1"/>
</dbReference>
<dbReference type="InterPro" id="IPR018247">
    <property type="entry name" value="EF_Hand_1_Ca_BS"/>
</dbReference>
<sequence length="306" mass="35677">MRMYSQEVSVKLHGQQQLDGVVTKPEPVHVGEHCLIALGSRLRVASKRRIRKFDLKRTIFRANCVRVGSPAEGGCQDATHAFQISSALAFADHGCPFADTRMGSTFRHKHLYTFHKFWDINGDGVLTWDDFKQLAEKYTKIQRRGKLDQDVFKRWESILGKWWDELTHHADFNKDAVVEFDEWLKFFHNMGQQTKSHKELPEFLQTYLQLFFFIMDTNKDGLFCVKDYKKYLTAHNMDVTRAKECFDSMLNDEDRGNGNAMTSDRFRELVYDFWVSQNPDSPGKYVCGTFDSALLQELEGMNKTRK</sequence>
<reference evidence="3 4" key="1">
    <citation type="submission" date="2021-06" db="EMBL/GenBank/DDBJ databases">
        <title>Caerostris darwini draft genome.</title>
        <authorList>
            <person name="Kono N."/>
            <person name="Arakawa K."/>
        </authorList>
    </citation>
    <scope>NUCLEOTIDE SEQUENCE [LARGE SCALE GENOMIC DNA]</scope>
</reference>
<accession>A0AAV4WZA9</accession>
<keyword evidence="1" id="KW-0106">Calcium</keyword>
<dbReference type="InterPro" id="IPR011992">
    <property type="entry name" value="EF-hand-dom_pair"/>
</dbReference>
<evidence type="ECO:0000313" key="4">
    <source>
        <dbReference type="Proteomes" id="UP001054837"/>
    </source>
</evidence>
<dbReference type="AlphaFoldDB" id="A0AAV4WZA9"/>
<dbReference type="PROSITE" id="PS50222">
    <property type="entry name" value="EF_HAND_2"/>
    <property type="match status" value="1"/>
</dbReference>
<feature type="domain" description="EF-hand" evidence="2">
    <location>
        <begin position="106"/>
        <end position="141"/>
    </location>
</feature>
<proteinExistence type="predicted"/>
<keyword evidence="4" id="KW-1185">Reference proteome</keyword>
<dbReference type="EMBL" id="BPLQ01015467">
    <property type="protein sequence ID" value="GIY88252.1"/>
    <property type="molecule type" value="Genomic_DNA"/>
</dbReference>
<evidence type="ECO:0000256" key="1">
    <source>
        <dbReference type="ARBA" id="ARBA00022837"/>
    </source>
</evidence>
<protein>
    <submittedName>
        <fullName evidence="3">Sarcoplasmic calcium-binding proteins I, III, and IV</fullName>
    </submittedName>
</protein>
<gene>
    <name evidence="3" type="primary">X975_22010</name>
    <name evidence="3" type="ORF">CDAR_213811</name>
</gene>